<evidence type="ECO:0000313" key="3">
    <source>
        <dbReference type="Proteomes" id="UP000020467"/>
    </source>
</evidence>
<feature type="region of interest" description="Disordered" evidence="1">
    <location>
        <begin position="320"/>
        <end position="380"/>
    </location>
</feature>
<dbReference type="eggNOG" id="ENOG502T4HM">
    <property type="taxonomic scope" value="Eukaryota"/>
</dbReference>
<organism evidence="2 3">
    <name type="scientific">Colletotrichum fioriniae PJ7</name>
    <dbReference type="NCBI Taxonomy" id="1445577"/>
    <lineage>
        <taxon>Eukaryota</taxon>
        <taxon>Fungi</taxon>
        <taxon>Dikarya</taxon>
        <taxon>Ascomycota</taxon>
        <taxon>Pezizomycotina</taxon>
        <taxon>Sordariomycetes</taxon>
        <taxon>Hypocreomycetidae</taxon>
        <taxon>Glomerellales</taxon>
        <taxon>Glomerellaceae</taxon>
        <taxon>Colletotrichum</taxon>
        <taxon>Colletotrichum acutatum species complex</taxon>
    </lineage>
</organism>
<evidence type="ECO:0000313" key="2">
    <source>
        <dbReference type="EMBL" id="EXF81776.1"/>
    </source>
</evidence>
<dbReference type="Proteomes" id="UP000020467">
    <property type="component" value="Unassembled WGS sequence"/>
</dbReference>
<dbReference type="EMBL" id="JARH01000353">
    <property type="protein sequence ID" value="EXF81776.1"/>
    <property type="molecule type" value="Genomic_DNA"/>
</dbReference>
<feature type="compositionally biased region" description="Basic and acidic residues" evidence="1">
    <location>
        <begin position="156"/>
        <end position="178"/>
    </location>
</feature>
<dbReference type="KEGG" id="cfj:CFIO01_04824"/>
<protein>
    <submittedName>
        <fullName evidence="2">Uncharacterized protein</fullName>
    </submittedName>
</protein>
<accession>A0A010RMU8</accession>
<dbReference type="HOGENOM" id="CLU_727634_0_0_1"/>
<reference evidence="2 3" key="1">
    <citation type="submission" date="2014-02" db="EMBL/GenBank/DDBJ databases">
        <title>The genome sequence of Colletotrichum fioriniae PJ7.</title>
        <authorList>
            <person name="Baroncelli R."/>
            <person name="Thon M.R."/>
        </authorList>
    </citation>
    <scope>NUCLEOTIDE SEQUENCE [LARGE SCALE GENOMIC DNA]</scope>
    <source>
        <strain evidence="2 3">PJ7</strain>
    </source>
</reference>
<sequence>MDTDLPMTSSISRDTVERVERLIQQCNGHLEHQLNREMKILVDKYEDFRGKVRSKLISETPNRFPPHERGSIVAQIENNFLCSVSNLYLDQVRGFLFSSLDYGRSNQPMFAMPPELDRPNSTPIVLSDGISPDQSQKTTDYHLESRSPSLSVLSHHRPDLSERRRRSRGLESSKDAKVQRSYPAPSTKEPLRKTLPQNGLRKLKLKKQNTKRVQRPRQKNKTSALTSAITKYYPNHFVFSYKLNDDANFYILSCPNMDRGCHHPIFNSDPFENGQAAAHFRSCGLAFTNDDEIVREYARRVKSPWNAPVKQSWVKEHNDGLKAQKSSSPRNSPQTSICHDIPACGKKMKDSPNEIEREKDHSFEPESDEHRDELATETDY</sequence>
<dbReference type="OrthoDB" id="5239733at2759"/>
<proteinExistence type="predicted"/>
<feature type="compositionally biased region" description="Basic and acidic residues" evidence="1">
    <location>
        <begin position="347"/>
        <end position="374"/>
    </location>
</feature>
<comment type="caution">
    <text evidence="2">The sequence shown here is derived from an EMBL/GenBank/DDBJ whole genome shotgun (WGS) entry which is preliminary data.</text>
</comment>
<feature type="region of interest" description="Disordered" evidence="1">
    <location>
        <begin position="110"/>
        <end position="200"/>
    </location>
</feature>
<dbReference type="AlphaFoldDB" id="A0A010RMU8"/>
<name>A0A010RMU8_9PEZI</name>
<feature type="compositionally biased region" description="Polar residues" evidence="1">
    <location>
        <begin position="324"/>
        <end position="337"/>
    </location>
</feature>
<gene>
    <name evidence="2" type="ORF">CFIO01_04824</name>
</gene>
<keyword evidence="3" id="KW-1185">Reference proteome</keyword>
<evidence type="ECO:0000256" key="1">
    <source>
        <dbReference type="SAM" id="MobiDB-lite"/>
    </source>
</evidence>